<proteinExistence type="predicted"/>
<keyword evidence="4" id="KW-1185">Reference proteome</keyword>
<feature type="region of interest" description="Disordered" evidence="1">
    <location>
        <begin position="205"/>
        <end position="224"/>
    </location>
</feature>
<dbReference type="PANTHER" id="PTHR39200">
    <property type="entry name" value="HYPOTHETICAL EXPORTED PROTEIN"/>
    <property type="match status" value="1"/>
</dbReference>
<sequence>MHSTRATHHRILTLAGLVGVLSLSACSLRGSGTAMTETRALDEFDAIELGGAFSLIVHVDPGAAQKVEVSGDDNIVPEIVTRVSGGELDVSLDHWMVRPKEPMKIEVWVSSLTELEASGAANIEVEGVHGERFELELSGASDSTISGSVDRFEIDSSGTSHLKAHDLEAKTIELDLSGAGDVEVWASERLDAEISGAGKVRYWGDPGEVNKQVSGAGSIEPGSR</sequence>
<organism evidence="3 4">
    <name type="scientific">Enhygromyxa salina</name>
    <dbReference type="NCBI Taxonomy" id="215803"/>
    <lineage>
        <taxon>Bacteria</taxon>
        <taxon>Pseudomonadati</taxon>
        <taxon>Myxococcota</taxon>
        <taxon>Polyangia</taxon>
        <taxon>Nannocystales</taxon>
        <taxon>Nannocystaceae</taxon>
        <taxon>Enhygromyxa</taxon>
    </lineage>
</organism>
<name>A0A2S9YGB9_9BACT</name>
<dbReference type="OrthoDB" id="5511627at2"/>
<dbReference type="RefSeq" id="WP_106390467.1">
    <property type="nucleotide sequence ID" value="NZ_PVNK01000058.1"/>
</dbReference>
<dbReference type="AlphaFoldDB" id="A0A2S9YGB9"/>
<dbReference type="EMBL" id="PVNK01000058">
    <property type="protein sequence ID" value="PRQ04153.1"/>
    <property type="molecule type" value="Genomic_DNA"/>
</dbReference>
<dbReference type="PROSITE" id="PS51257">
    <property type="entry name" value="PROKAR_LIPOPROTEIN"/>
    <property type="match status" value="1"/>
</dbReference>
<evidence type="ECO:0000256" key="1">
    <source>
        <dbReference type="SAM" id="MobiDB-lite"/>
    </source>
</evidence>
<dbReference type="PANTHER" id="PTHR39200:SF1">
    <property type="entry name" value="AUTO-TRANSPORTER ADHESIN HEAD GIN DOMAIN-CONTAINING PROTEIN-RELATED"/>
    <property type="match status" value="1"/>
</dbReference>
<gene>
    <name evidence="3" type="ORF">ENSA5_10430</name>
</gene>
<evidence type="ECO:0000313" key="3">
    <source>
        <dbReference type="EMBL" id="PRQ04153.1"/>
    </source>
</evidence>
<dbReference type="Proteomes" id="UP000237968">
    <property type="component" value="Unassembled WGS sequence"/>
</dbReference>
<dbReference type="Gene3D" id="2.160.20.120">
    <property type="match status" value="1"/>
</dbReference>
<reference evidence="3 4" key="1">
    <citation type="submission" date="2018-03" db="EMBL/GenBank/DDBJ databases">
        <title>Draft Genome Sequences of the Obligatory Marine Myxobacteria Enhygromyxa salina SWB005.</title>
        <authorList>
            <person name="Poehlein A."/>
            <person name="Moghaddam J.A."/>
            <person name="Harms H."/>
            <person name="Alanjari M."/>
            <person name="Koenig G.M."/>
            <person name="Daniel R."/>
            <person name="Schaeberle T.F."/>
        </authorList>
    </citation>
    <scope>NUCLEOTIDE SEQUENCE [LARGE SCALE GENOMIC DNA]</scope>
    <source>
        <strain evidence="3 4">SWB005</strain>
    </source>
</reference>
<feature type="domain" description="Putative auto-transporter adhesin head GIN" evidence="2">
    <location>
        <begin position="43"/>
        <end position="206"/>
    </location>
</feature>
<evidence type="ECO:0000259" key="2">
    <source>
        <dbReference type="Pfam" id="PF10988"/>
    </source>
</evidence>
<evidence type="ECO:0000313" key="4">
    <source>
        <dbReference type="Proteomes" id="UP000237968"/>
    </source>
</evidence>
<protein>
    <recommendedName>
        <fullName evidence="2">Putative auto-transporter adhesin head GIN domain-containing protein</fullName>
    </recommendedName>
</protein>
<accession>A0A2S9YGB9</accession>
<comment type="caution">
    <text evidence="3">The sequence shown here is derived from an EMBL/GenBank/DDBJ whole genome shotgun (WGS) entry which is preliminary data.</text>
</comment>
<dbReference type="Pfam" id="PF10988">
    <property type="entry name" value="DUF2807"/>
    <property type="match status" value="1"/>
</dbReference>
<dbReference type="InterPro" id="IPR021255">
    <property type="entry name" value="DUF2807"/>
</dbReference>